<name>H2ATG3_KAZAF</name>
<keyword evidence="8 9" id="KW-0472">Membrane</keyword>
<accession>H2ATG3</accession>
<comment type="subunit">
    <text evidence="9">Component of the mitochondrial contact site and cristae organizing system (MICOS) complex.</text>
</comment>
<comment type="similarity">
    <text evidence="3 9">Belongs to the MICOS complex subunit Mic10 family.</text>
</comment>
<keyword evidence="5 9" id="KW-0999">Mitochondrion inner membrane</keyword>
<keyword evidence="4 9" id="KW-0812">Transmembrane</keyword>
<feature type="transmembrane region" description="Helical" evidence="9">
    <location>
        <begin position="34"/>
        <end position="53"/>
    </location>
</feature>
<dbReference type="STRING" id="1071382.H2ATG3"/>
<dbReference type="GeneID" id="13885645"/>
<comment type="subcellular location">
    <subcellularLocation>
        <location evidence="2 9">Mitochondrion inner membrane</location>
        <topology evidence="2 9">Single-pass membrane protein</topology>
    </subcellularLocation>
</comment>
<reference evidence="10 11" key="1">
    <citation type="journal article" date="2011" name="Proc. Natl. Acad. Sci. U.S.A.">
        <title>Evolutionary erosion of yeast sex chromosomes by mating-type switching accidents.</title>
        <authorList>
            <person name="Gordon J.L."/>
            <person name="Armisen D."/>
            <person name="Proux-Wera E."/>
            <person name="Oheigeartaigh S.S."/>
            <person name="Byrne K.P."/>
            <person name="Wolfe K.H."/>
        </authorList>
    </citation>
    <scope>NUCLEOTIDE SEQUENCE [LARGE SCALE GENOMIC DNA]</scope>
    <source>
        <strain evidence="11">ATCC 22294 / BCRC 22015 / CBS 2517 / CECT 1963 / NBRC 1671 / NRRL Y-8276</strain>
    </source>
</reference>
<dbReference type="PANTHER" id="PTHR21304">
    <property type="entry name" value="MICOS COMPLEX SUBUNIT MIC10"/>
    <property type="match status" value="1"/>
</dbReference>
<dbReference type="GO" id="GO:0042407">
    <property type="term" value="P:cristae formation"/>
    <property type="evidence" value="ECO:0007669"/>
    <property type="project" value="EnsemblFungi"/>
</dbReference>
<dbReference type="KEGG" id="kaf:KAFR_0D00170"/>
<dbReference type="GO" id="GO:0061617">
    <property type="term" value="C:MICOS complex"/>
    <property type="evidence" value="ECO:0007669"/>
    <property type="project" value="UniProtKB-UniRule"/>
</dbReference>
<dbReference type="InParanoid" id="H2ATG3"/>
<dbReference type="eggNOG" id="KOG4604">
    <property type="taxonomic scope" value="Eukaryota"/>
</dbReference>
<evidence type="ECO:0000256" key="5">
    <source>
        <dbReference type="ARBA" id="ARBA00022792"/>
    </source>
</evidence>
<evidence type="ECO:0000313" key="10">
    <source>
        <dbReference type="EMBL" id="CCF57663.1"/>
    </source>
</evidence>
<keyword evidence="11" id="KW-1185">Reference proteome</keyword>
<comment type="function">
    <text evidence="1 9">Component of the MICOS complex, a large protein complex of the mitochondrial inner membrane that plays crucial roles in the maintenance of crista junctions, inner membrane architecture, and formation of contact sites to the outer membrane.</text>
</comment>
<evidence type="ECO:0000256" key="4">
    <source>
        <dbReference type="ARBA" id="ARBA00022692"/>
    </source>
</evidence>
<evidence type="ECO:0000313" key="11">
    <source>
        <dbReference type="Proteomes" id="UP000005220"/>
    </source>
</evidence>
<evidence type="ECO:0000256" key="2">
    <source>
        <dbReference type="ARBA" id="ARBA00004434"/>
    </source>
</evidence>
<dbReference type="OrthoDB" id="1916310at2759"/>
<keyword evidence="7 9" id="KW-0496">Mitochondrion</keyword>
<sequence>MSEEDKVGKPAEYSNNSIDRSILNDKWDLVLSNMLVKVGLGFGVGVVTSVIFFKRRAFPVWLGIGYGFGRAYSEGDAIFRSNAGLRSVQI</sequence>
<evidence type="ECO:0000256" key="8">
    <source>
        <dbReference type="ARBA" id="ARBA00023136"/>
    </source>
</evidence>
<evidence type="ECO:0000256" key="3">
    <source>
        <dbReference type="ARBA" id="ARBA00006792"/>
    </source>
</evidence>
<protein>
    <recommendedName>
        <fullName evidence="9">MICOS complex subunit MIC10</fullName>
    </recommendedName>
</protein>
<dbReference type="AlphaFoldDB" id="H2ATG3"/>
<dbReference type="Pfam" id="PF04418">
    <property type="entry name" value="DUF543"/>
    <property type="match status" value="1"/>
</dbReference>
<keyword evidence="6 9" id="KW-1133">Transmembrane helix</keyword>
<dbReference type="PANTHER" id="PTHR21304:SF0">
    <property type="entry name" value="MICOS COMPLEX SUBUNIT MIC10"/>
    <property type="match status" value="1"/>
</dbReference>
<dbReference type="Proteomes" id="UP000005220">
    <property type="component" value="Chromosome 4"/>
</dbReference>
<dbReference type="HOGENOM" id="CLU_068905_3_0_1"/>
<gene>
    <name evidence="10" type="primary">KAFR0D00170</name>
    <name evidence="10" type="ORF">KAFR_0D00170</name>
</gene>
<evidence type="ECO:0000256" key="7">
    <source>
        <dbReference type="ARBA" id="ARBA00023128"/>
    </source>
</evidence>
<dbReference type="FunCoup" id="H2ATG3">
    <property type="interactions" value="100"/>
</dbReference>
<organism evidence="10 11">
    <name type="scientific">Kazachstania africana (strain ATCC 22294 / BCRC 22015 / CBS 2517 / CECT 1963 / NBRC 1671 / NRRL Y-8276)</name>
    <name type="common">Yeast</name>
    <name type="synonym">Kluyveromyces africanus</name>
    <dbReference type="NCBI Taxonomy" id="1071382"/>
    <lineage>
        <taxon>Eukaryota</taxon>
        <taxon>Fungi</taxon>
        <taxon>Dikarya</taxon>
        <taxon>Ascomycota</taxon>
        <taxon>Saccharomycotina</taxon>
        <taxon>Saccharomycetes</taxon>
        <taxon>Saccharomycetales</taxon>
        <taxon>Saccharomycetaceae</taxon>
        <taxon>Kazachstania</taxon>
    </lineage>
</organism>
<dbReference type="InterPro" id="IPR007512">
    <property type="entry name" value="Mic10"/>
</dbReference>
<evidence type="ECO:0000256" key="9">
    <source>
        <dbReference type="RuleBase" id="RU363011"/>
    </source>
</evidence>
<evidence type="ECO:0000256" key="1">
    <source>
        <dbReference type="ARBA" id="ARBA00002689"/>
    </source>
</evidence>
<dbReference type="EMBL" id="HE650824">
    <property type="protein sequence ID" value="CCF57663.1"/>
    <property type="molecule type" value="Genomic_DNA"/>
</dbReference>
<dbReference type="RefSeq" id="XP_003956798.1">
    <property type="nucleotide sequence ID" value="XM_003956749.1"/>
</dbReference>
<proteinExistence type="inferred from homology"/>
<evidence type="ECO:0000256" key="6">
    <source>
        <dbReference type="ARBA" id="ARBA00022989"/>
    </source>
</evidence>